<sequence>MKSLVITQLMPQKTGTGLQGINLVMMRAILFCNISIALYYKNERWLNPAFLLQFMILHPFLKLPKKCKRLDFSQPGSGQAGG</sequence>
<dbReference type="AlphaFoldDB" id="A0A0A6P2V4"/>
<evidence type="ECO:0000313" key="2">
    <source>
        <dbReference type="EMBL" id="KHD04762.1"/>
    </source>
</evidence>
<proteinExistence type="predicted"/>
<dbReference type="Proteomes" id="UP000030428">
    <property type="component" value="Unassembled WGS sequence"/>
</dbReference>
<accession>A0A0A6P2V4</accession>
<name>A0A0A6P2V4_9GAMM</name>
<organism evidence="2 3">
    <name type="scientific">Candidatus Thiomargarita nelsonii</name>
    <dbReference type="NCBI Taxonomy" id="1003181"/>
    <lineage>
        <taxon>Bacteria</taxon>
        <taxon>Pseudomonadati</taxon>
        <taxon>Pseudomonadota</taxon>
        <taxon>Gammaproteobacteria</taxon>
        <taxon>Thiotrichales</taxon>
        <taxon>Thiotrichaceae</taxon>
        <taxon>Thiomargarita</taxon>
    </lineage>
</organism>
<evidence type="ECO:0000313" key="3">
    <source>
        <dbReference type="Proteomes" id="UP000030428"/>
    </source>
</evidence>
<keyword evidence="1" id="KW-0812">Transmembrane</keyword>
<keyword evidence="1" id="KW-0472">Membrane</keyword>
<dbReference type="EMBL" id="JSZA02000003">
    <property type="protein sequence ID" value="KHD04762.1"/>
    <property type="molecule type" value="Genomic_DNA"/>
</dbReference>
<comment type="caution">
    <text evidence="2">The sequence shown here is derived from an EMBL/GenBank/DDBJ whole genome shotgun (WGS) entry which is preliminary data.</text>
</comment>
<keyword evidence="3" id="KW-1185">Reference proteome</keyword>
<protein>
    <submittedName>
        <fullName evidence="2">Uncharacterized protein</fullName>
    </submittedName>
</protein>
<reference evidence="2 3" key="1">
    <citation type="journal article" date="2016" name="Front. Microbiol.">
        <title>Single-Cell (Meta-)Genomics of a Dimorphic Candidatus Thiomargarita nelsonii Reveals Genomic Plasticity.</title>
        <authorList>
            <person name="Flood B.E."/>
            <person name="Fliss P."/>
            <person name="Jones D.S."/>
            <person name="Dick G.J."/>
            <person name="Jain S."/>
            <person name="Kaster A.K."/>
            <person name="Winkel M."/>
            <person name="Mussmann M."/>
            <person name="Bailey J."/>
        </authorList>
    </citation>
    <scope>NUCLEOTIDE SEQUENCE [LARGE SCALE GENOMIC DNA]</scope>
    <source>
        <strain evidence="2">Hydrate Ridge</strain>
    </source>
</reference>
<evidence type="ECO:0000256" key="1">
    <source>
        <dbReference type="SAM" id="Phobius"/>
    </source>
</evidence>
<feature type="transmembrane region" description="Helical" evidence="1">
    <location>
        <begin position="21"/>
        <end position="39"/>
    </location>
</feature>
<gene>
    <name evidence="2" type="ORF">PN36_01380</name>
</gene>
<keyword evidence="1" id="KW-1133">Transmembrane helix</keyword>